<reference evidence="4 5" key="1">
    <citation type="journal article" date="2012" name="BMC Genomics">
        <title>Comparative genomics of the classical Bordetella subspecies: the evolution and exchange of virulence-associated diversity amongst closely related pathogens.</title>
        <authorList>
            <person name="Park J."/>
            <person name="Zhang Y."/>
            <person name="Buboltz A.M."/>
            <person name="Zhang X."/>
            <person name="Schuster S.C."/>
            <person name="Ahuja U."/>
            <person name="Liu M."/>
            <person name="Miller J.F."/>
            <person name="Sebaihia M."/>
            <person name="Bentley S.D."/>
            <person name="Parkhill J."/>
            <person name="Harvill E.T."/>
        </authorList>
    </citation>
    <scope>NUCLEOTIDE SEQUENCE [LARGE SCALE GENOMIC DNA]</scope>
    <source>
        <strain evidence="4 5">253</strain>
    </source>
</reference>
<evidence type="ECO:0000259" key="2">
    <source>
        <dbReference type="Pfam" id="PF03972"/>
    </source>
</evidence>
<protein>
    <recommendedName>
        <fullName evidence="6">MmgE/PrpD family protein</fullName>
    </recommendedName>
</protein>
<dbReference type="InterPro" id="IPR036148">
    <property type="entry name" value="MmgE/PrpD_sf"/>
</dbReference>
<dbReference type="InterPro" id="IPR042188">
    <property type="entry name" value="MmgE/PrpD_sf_2"/>
</dbReference>
<dbReference type="PANTHER" id="PTHR16943:SF8">
    <property type="entry name" value="2-METHYLCITRATE DEHYDRATASE"/>
    <property type="match status" value="1"/>
</dbReference>
<comment type="similarity">
    <text evidence="1">Belongs to the PrpD family.</text>
</comment>
<evidence type="ECO:0008006" key="6">
    <source>
        <dbReference type="Google" id="ProtNLM"/>
    </source>
</evidence>
<dbReference type="HOGENOM" id="CLU_026574_2_0_4"/>
<dbReference type="Gene3D" id="1.10.4100.10">
    <property type="entry name" value="2-methylcitrate dehydratase PrpD"/>
    <property type="match status" value="1"/>
</dbReference>
<organism evidence="4 5">
    <name type="scientific">Bordetella bronchiseptica 253</name>
    <dbReference type="NCBI Taxonomy" id="568707"/>
    <lineage>
        <taxon>Bacteria</taxon>
        <taxon>Pseudomonadati</taxon>
        <taxon>Pseudomonadota</taxon>
        <taxon>Betaproteobacteria</taxon>
        <taxon>Burkholderiales</taxon>
        <taxon>Alcaligenaceae</taxon>
        <taxon>Bordetella</taxon>
    </lineage>
</organism>
<dbReference type="InterPro" id="IPR005656">
    <property type="entry name" value="MmgE_PrpD"/>
</dbReference>
<dbReference type="GeneID" id="56477647"/>
<sequence length="462" mass="47468">MQLASPSPAVGVTRPLADAIVATASSRLGAATLQTAQACLLDSLAVTLAGAQEPLVAVLDRTLAGFGGAGQATLIGRGRRAPLPDAALVNGAAGHALDFDDMHIESAMHPSVPVVAAALAVAEHEGADGAALLRALALGIEAQLRIGEAVRPHHYQRGWHATGTLGHFGAAVAAGCLLGLDAQQTTMALGIAGTQASGLKETFGTMSKPLHAGQAARNGVMAALLARQGYTSAEDILGGHYGFGRVCGDGAHWDGLLDGWGERWSMHDILYKPHASSFCTQALIECALALRATPGFAWTAVARIHGEVSAMSMANARIVEPRDGMQAKFSLPHAIAQGLVHGQATIADFSDARAREPALRALRARTTIAQGAGLAWPEAIVTVTLADGSQLRRHADLRASTATSQDKWRVTLGKFMSVAGAVPGFASCDAVRDAVLRLPEAPGAVAALMALLRPQAATPSGA</sequence>
<dbReference type="SUPFAM" id="SSF103378">
    <property type="entry name" value="2-methylcitrate dehydratase PrpD"/>
    <property type="match status" value="1"/>
</dbReference>
<dbReference type="Proteomes" id="UP000007564">
    <property type="component" value="Chromosome"/>
</dbReference>
<name>A0A0C6PDI3_BORBO</name>
<feature type="domain" description="MmgE/PrpD N-terminal" evidence="2">
    <location>
        <begin position="16"/>
        <end position="253"/>
    </location>
</feature>
<dbReference type="InterPro" id="IPR042183">
    <property type="entry name" value="MmgE/PrpD_sf_1"/>
</dbReference>
<evidence type="ECO:0000313" key="4">
    <source>
        <dbReference type="EMBL" id="CCJ56459.1"/>
    </source>
</evidence>
<dbReference type="GO" id="GO:0016829">
    <property type="term" value="F:lyase activity"/>
    <property type="evidence" value="ECO:0007669"/>
    <property type="project" value="InterPro"/>
</dbReference>
<proteinExistence type="inferred from homology"/>
<dbReference type="AlphaFoldDB" id="A0A0C6PDI3"/>
<dbReference type="Gene3D" id="3.30.1330.120">
    <property type="entry name" value="2-methylcitrate dehydratase PrpD"/>
    <property type="match status" value="1"/>
</dbReference>
<accession>A0A0C6PDI3</accession>
<dbReference type="KEGG" id="bbh:BN112_4545"/>
<dbReference type="Pfam" id="PF03972">
    <property type="entry name" value="MmgE_PrpD_N"/>
    <property type="match status" value="1"/>
</dbReference>
<dbReference type="OrthoDB" id="9797528at2"/>
<dbReference type="InterPro" id="IPR045336">
    <property type="entry name" value="MmgE_PrpD_N"/>
</dbReference>
<dbReference type="EMBL" id="HE965806">
    <property type="protein sequence ID" value="CCJ56459.1"/>
    <property type="molecule type" value="Genomic_DNA"/>
</dbReference>
<evidence type="ECO:0000259" key="3">
    <source>
        <dbReference type="Pfam" id="PF19305"/>
    </source>
</evidence>
<feature type="domain" description="MmgE/PrpD C-terminal" evidence="3">
    <location>
        <begin position="274"/>
        <end position="422"/>
    </location>
</feature>
<evidence type="ECO:0000256" key="1">
    <source>
        <dbReference type="ARBA" id="ARBA00006174"/>
    </source>
</evidence>
<gene>
    <name evidence="4" type="ORF">BN112_4545</name>
</gene>
<evidence type="ECO:0000313" key="5">
    <source>
        <dbReference type="Proteomes" id="UP000007564"/>
    </source>
</evidence>
<dbReference type="Pfam" id="PF19305">
    <property type="entry name" value="MmgE_PrpD_C"/>
    <property type="match status" value="1"/>
</dbReference>
<dbReference type="PANTHER" id="PTHR16943">
    <property type="entry name" value="2-METHYLCITRATE DEHYDRATASE-RELATED"/>
    <property type="match status" value="1"/>
</dbReference>
<dbReference type="InterPro" id="IPR045337">
    <property type="entry name" value="MmgE_PrpD_C"/>
</dbReference>
<dbReference type="RefSeq" id="WP_010926974.1">
    <property type="nucleotide sequence ID" value="NC_019382.1"/>
</dbReference>